<protein>
    <submittedName>
        <fullName evidence="10">Lipoprotein-releasing system permease protein</fullName>
    </submittedName>
</protein>
<evidence type="ECO:0000256" key="2">
    <source>
        <dbReference type="ARBA" id="ARBA00005236"/>
    </source>
</evidence>
<feature type="domain" description="ABC3 transporter permease C-terminal" evidence="8">
    <location>
        <begin position="299"/>
        <end position="418"/>
    </location>
</feature>
<evidence type="ECO:0000256" key="5">
    <source>
        <dbReference type="ARBA" id="ARBA00022989"/>
    </source>
</evidence>
<accession>A0ABS4SNR0</accession>
<feature type="transmembrane region" description="Helical" evidence="7">
    <location>
        <begin position="32"/>
        <end position="53"/>
    </location>
</feature>
<comment type="caution">
    <text evidence="10">The sequence shown here is derived from an EMBL/GenBank/DDBJ whole genome shotgun (WGS) entry which is preliminary data.</text>
</comment>
<gene>
    <name evidence="10" type="ORF">J2851_003507</name>
</gene>
<evidence type="ECO:0000256" key="6">
    <source>
        <dbReference type="ARBA" id="ARBA00023136"/>
    </source>
</evidence>
<feature type="transmembrane region" description="Helical" evidence="7">
    <location>
        <begin position="387"/>
        <end position="408"/>
    </location>
</feature>
<evidence type="ECO:0000259" key="9">
    <source>
        <dbReference type="Pfam" id="PF12704"/>
    </source>
</evidence>
<evidence type="ECO:0000313" key="11">
    <source>
        <dbReference type="Proteomes" id="UP000781958"/>
    </source>
</evidence>
<keyword evidence="10" id="KW-0449">Lipoprotein</keyword>
<feature type="transmembrane region" description="Helical" evidence="7">
    <location>
        <begin position="6"/>
        <end position="25"/>
    </location>
</feature>
<reference evidence="10 11" key="1">
    <citation type="submission" date="2021-03" db="EMBL/GenBank/DDBJ databases">
        <title>Genomic Encyclopedia of Type Strains, Phase III (KMG-III): the genomes of soil and plant-associated and newly described type strains.</title>
        <authorList>
            <person name="Whitman W."/>
        </authorList>
    </citation>
    <scope>NUCLEOTIDE SEQUENCE [LARGE SCALE GENOMIC DNA]</scope>
    <source>
        <strain evidence="10 11">IMMIB AFH-6</strain>
    </source>
</reference>
<evidence type="ECO:0000256" key="3">
    <source>
        <dbReference type="ARBA" id="ARBA00022475"/>
    </source>
</evidence>
<keyword evidence="3" id="KW-1003">Cell membrane</keyword>
<keyword evidence="6 7" id="KW-0472">Membrane</keyword>
<dbReference type="InterPro" id="IPR003838">
    <property type="entry name" value="ABC3_permease_C"/>
</dbReference>
<keyword evidence="11" id="KW-1185">Reference proteome</keyword>
<dbReference type="RefSeq" id="WP_209767646.1">
    <property type="nucleotide sequence ID" value="NZ_JAGINP010000012.1"/>
</dbReference>
<keyword evidence="4 7" id="KW-0812">Transmembrane</keyword>
<keyword evidence="5 7" id="KW-1133">Transmembrane helix</keyword>
<evidence type="ECO:0000256" key="4">
    <source>
        <dbReference type="ARBA" id="ARBA00022692"/>
    </source>
</evidence>
<evidence type="ECO:0000256" key="7">
    <source>
        <dbReference type="SAM" id="Phobius"/>
    </source>
</evidence>
<feature type="transmembrane region" description="Helical" evidence="7">
    <location>
        <begin position="292"/>
        <end position="318"/>
    </location>
</feature>
<organism evidence="10 11">
    <name type="scientific">Azospirillum rugosum</name>
    <dbReference type="NCBI Taxonomy" id="416170"/>
    <lineage>
        <taxon>Bacteria</taxon>
        <taxon>Pseudomonadati</taxon>
        <taxon>Pseudomonadota</taxon>
        <taxon>Alphaproteobacteria</taxon>
        <taxon>Rhodospirillales</taxon>
        <taxon>Azospirillaceae</taxon>
        <taxon>Azospirillum</taxon>
    </lineage>
</organism>
<dbReference type="Pfam" id="PF02687">
    <property type="entry name" value="FtsX"/>
    <property type="match status" value="1"/>
</dbReference>
<feature type="transmembrane region" description="Helical" evidence="7">
    <location>
        <begin position="339"/>
        <end position="367"/>
    </location>
</feature>
<dbReference type="InterPro" id="IPR051447">
    <property type="entry name" value="Lipoprotein-release_system"/>
</dbReference>
<dbReference type="PANTHER" id="PTHR30489:SF0">
    <property type="entry name" value="LIPOPROTEIN-RELEASING SYSTEM TRANSMEMBRANE PROTEIN LOLE"/>
    <property type="match status" value="1"/>
</dbReference>
<evidence type="ECO:0000256" key="1">
    <source>
        <dbReference type="ARBA" id="ARBA00004651"/>
    </source>
</evidence>
<dbReference type="Pfam" id="PF12704">
    <property type="entry name" value="MacB_PCD"/>
    <property type="match status" value="1"/>
</dbReference>
<feature type="domain" description="MacB-like periplasmic core" evidence="9">
    <location>
        <begin position="32"/>
        <end position="267"/>
    </location>
</feature>
<evidence type="ECO:0000259" key="8">
    <source>
        <dbReference type="Pfam" id="PF02687"/>
    </source>
</evidence>
<evidence type="ECO:0000313" key="10">
    <source>
        <dbReference type="EMBL" id="MBP2293723.1"/>
    </source>
</evidence>
<dbReference type="InterPro" id="IPR025857">
    <property type="entry name" value="MacB_PCD"/>
</dbReference>
<proteinExistence type="inferred from homology"/>
<comment type="subcellular location">
    <subcellularLocation>
        <location evidence="1">Cell membrane</location>
        <topology evidence="1">Multi-pass membrane protein</topology>
    </subcellularLocation>
</comment>
<dbReference type="PANTHER" id="PTHR30489">
    <property type="entry name" value="LIPOPROTEIN-RELEASING SYSTEM TRANSMEMBRANE PROTEIN LOLE"/>
    <property type="match status" value="1"/>
</dbReference>
<comment type="similarity">
    <text evidence="2">Belongs to the ABC-4 integral membrane protein family. LolC/E subfamily.</text>
</comment>
<dbReference type="Proteomes" id="UP000781958">
    <property type="component" value="Unassembled WGS sequence"/>
</dbReference>
<dbReference type="EMBL" id="JAGINP010000012">
    <property type="protein sequence ID" value="MBP2293723.1"/>
    <property type="molecule type" value="Genomic_DNA"/>
</dbReference>
<sequence length="426" mass="45255">MNPPTTWRLGWSMVPLPVSIAIAHLRARRRQSAVSILGVALGVGFFIAISGMMHGFQQYFLVQIVESTPHVLITDEYRAPPAQPLEVLEPHAALDLRRVVARDPVRGIANAQAILDALEAMPGLEAAPALRGQGLLRRAGRDYGVTVLGIRPEREARATQLAGEMVAGRLDALDAAPDGVILGSGLAAKMAIGMGDSVLLASPTGGTARLRVVGLFKTGIETLDTGQIYVQLAKQQAVQGRPRVINEIRIRLAEVARSIPVADALERRFGYKAAPWEETNSRVLSVFRLQNVIIYMTTGAILVVAGFGIFNIISTVVLEKARDIAILRSVGMPPATVTRIFIVEGLVVGLVGMLVGWVVAVGIAEALRMIPAPGSTDPTQTLRVDTSPLSFAIAGGIALATSVLAAWLPASRAARIDPLTIIRGAV</sequence>
<name>A0ABS4SNR0_9PROT</name>